<proteinExistence type="predicted"/>
<dbReference type="VEuPathDB" id="TriTrypDB:ECC02_001238"/>
<dbReference type="VEuPathDB" id="TriTrypDB:TcBrA4_0063410"/>
<dbReference type="VEuPathDB" id="TriTrypDB:Tc_MARK_4551"/>
<organism evidence="2 3">
    <name type="scientific">Trypanosoma cruzi</name>
    <dbReference type="NCBI Taxonomy" id="5693"/>
    <lineage>
        <taxon>Eukaryota</taxon>
        <taxon>Discoba</taxon>
        <taxon>Euglenozoa</taxon>
        <taxon>Kinetoplastea</taxon>
        <taxon>Metakinetoplastina</taxon>
        <taxon>Trypanosomatida</taxon>
        <taxon>Trypanosomatidae</taxon>
        <taxon>Trypanosoma</taxon>
        <taxon>Schizotrypanum</taxon>
    </lineage>
</organism>
<name>A0A2V2VG32_TRYCR</name>
<feature type="compositionally biased region" description="Basic and acidic residues" evidence="1">
    <location>
        <begin position="127"/>
        <end position="277"/>
    </location>
</feature>
<dbReference type="PANTHER" id="PTHR12239:SF41">
    <property type="entry name" value="MEMBRANE ASSOCIATED PROTEIN, PUTATIVE-RELATED"/>
    <property type="match status" value="1"/>
</dbReference>
<dbReference type="VEuPathDB" id="TriTrypDB:TcYC6_0068030"/>
<dbReference type="AlphaFoldDB" id="A0A2V2VG32"/>
<sequence>MPLFNIVSKKLKPSEYVVQKVEEGKAMRTVLPFLSRKLGIPSMKNYLAFACDEKRKPVARLDMDIPLEEQGVLPLSFIYVSPMDATPKGPDGEELPLALDLKTSRQKSEEEEGMPPPPPPPEEEGDACTKRRAEHEEEAMRRAEQEEEARRRAEQEEMARRRAEQEEEARRRAEQEEEARRRAEQEEEARRRAEQEEEARRRAEQEGMARRRAEQEEEARRRAEQEGMARRRAEQEEEARRRAEQEEEARRRAEQEEEARRRAEQEEMARSRAEQEEVARRPLVYVPSGGAGESSMRLFNNVLENGVCQLDNTQSVGIEHRVQLNLVPDVIRVAAEEERVLDVGCDVPEETALQLAAVANDRPVHHAVILRLAKLVLIKRPGKPHIFLWSHLQSKLGGHEVNAHIQKKEVCRRTPSTTLTFAPVGDTAEERLVSGAPAGPARTAMRYWAKLLIESKPDNPELFMWSKLEARMERDSLGIPQSRTSNTASARDSTRISLLRGIPRGTPAYTVMRNLVDLTFEKKTRSA</sequence>
<dbReference type="VEuPathDB" id="TriTrypDB:TCSYLVIO_001353"/>
<dbReference type="InterPro" id="IPR052293">
    <property type="entry name" value="SRRP"/>
</dbReference>
<dbReference type="VEuPathDB" id="TriTrypDB:C4B63_2g38"/>
<dbReference type="VEuPathDB" id="TriTrypDB:TcCLB.510759.70"/>
<dbReference type="VEuPathDB" id="TriTrypDB:TcCL_ESM00181"/>
<reference evidence="2 3" key="1">
    <citation type="journal article" date="2018" name="Microb. Genom.">
        <title>Expanding an expanded genome: long-read sequencing of Trypanosoma cruzi.</title>
        <authorList>
            <person name="Berna L."/>
            <person name="Rodriguez M."/>
            <person name="Chiribao M.L."/>
            <person name="Parodi-Talice A."/>
            <person name="Pita S."/>
            <person name="Rijo G."/>
            <person name="Alvarez-Valin F."/>
            <person name="Robello C."/>
        </authorList>
    </citation>
    <scope>NUCLEOTIDE SEQUENCE [LARGE SCALE GENOMIC DNA]</scope>
    <source>
        <strain evidence="2 3">TCC</strain>
    </source>
</reference>
<accession>A0A2V2VG32</accession>
<evidence type="ECO:0000313" key="3">
    <source>
        <dbReference type="Proteomes" id="UP000246078"/>
    </source>
</evidence>
<comment type="caution">
    <text evidence="2">The sequence shown here is derived from an EMBL/GenBank/DDBJ whole genome shotgun (WGS) entry which is preliminary data.</text>
</comment>
<dbReference type="VEuPathDB" id="TriTrypDB:Tc_MARK_4552"/>
<dbReference type="EMBL" id="PRFC01000268">
    <property type="protein sequence ID" value="PWU95320.1"/>
    <property type="molecule type" value="Genomic_DNA"/>
</dbReference>
<dbReference type="PANTHER" id="PTHR12239">
    <property type="entry name" value="PROTEIN CBG20215-RELATED"/>
    <property type="match status" value="1"/>
</dbReference>
<evidence type="ECO:0000256" key="1">
    <source>
        <dbReference type="SAM" id="MobiDB-lite"/>
    </source>
</evidence>
<gene>
    <name evidence="2" type="ORF">C3747_268g15</name>
</gene>
<feature type="region of interest" description="Disordered" evidence="1">
    <location>
        <begin position="103"/>
        <end position="277"/>
    </location>
</feature>
<dbReference type="VEuPathDB" id="TriTrypDB:C3747_268g15"/>
<dbReference type="VEuPathDB" id="TriTrypDB:TcCLB.506999.140"/>
<dbReference type="VEuPathDB" id="TriTrypDB:TCSYLVIO_001352"/>
<dbReference type="VEuPathDB" id="TriTrypDB:TcG_02071"/>
<dbReference type="Proteomes" id="UP000246078">
    <property type="component" value="Unassembled WGS sequence"/>
</dbReference>
<dbReference type="VEuPathDB" id="TriTrypDB:TCDM_03395"/>
<evidence type="ECO:0000313" key="2">
    <source>
        <dbReference type="EMBL" id="PWU95320.1"/>
    </source>
</evidence>
<dbReference type="VEuPathDB" id="TriTrypDB:BCY84_13919"/>
<protein>
    <submittedName>
        <fullName evidence="2">Uncharacterized protein</fullName>
    </submittedName>
</protein>